<name>A0A0F7TZ32_PENBI</name>
<proteinExistence type="predicted"/>
<keyword evidence="2" id="KW-1185">Reference proteome</keyword>
<evidence type="ECO:0000313" key="2">
    <source>
        <dbReference type="Proteomes" id="UP000042958"/>
    </source>
</evidence>
<protein>
    <submittedName>
        <fullName evidence="1">Uncharacterized protein</fullName>
    </submittedName>
</protein>
<evidence type="ECO:0000313" key="1">
    <source>
        <dbReference type="EMBL" id="CEJ61944.1"/>
    </source>
</evidence>
<organism evidence="1 2">
    <name type="scientific">Penicillium brasilianum</name>
    <dbReference type="NCBI Taxonomy" id="104259"/>
    <lineage>
        <taxon>Eukaryota</taxon>
        <taxon>Fungi</taxon>
        <taxon>Dikarya</taxon>
        <taxon>Ascomycota</taxon>
        <taxon>Pezizomycotina</taxon>
        <taxon>Eurotiomycetes</taxon>
        <taxon>Eurotiomycetidae</taxon>
        <taxon>Eurotiales</taxon>
        <taxon>Aspergillaceae</taxon>
        <taxon>Penicillium</taxon>
    </lineage>
</organism>
<accession>A0A0F7TZ32</accession>
<dbReference type="OrthoDB" id="10330798at2759"/>
<dbReference type="AlphaFoldDB" id="A0A0F7TZ32"/>
<reference evidence="2" key="1">
    <citation type="journal article" date="2015" name="Genome Announc.">
        <title>Draft genome sequence of the fungus Penicillium brasilianum MG11.</title>
        <authorList>
            <person name="Horn F."/>
            <person name="Linde J."/>
            <person name="Mattern D.J."/>
            <person name="Walther G."/>
            <person name="Guthke R."/>
            <person name="Brakhage A.A."/>
            <person name="Valiante V."/>
        </authorList>
    </citation>
    <scope>NUCLEOTIDE SEQUENCE [LARGE SCALE GENOMIC DNA]</scope>
    <source>
        <strain evidence="2">MG11</strain>
    </source>
</reference>
<dbReference type="EMBL" id="CDHK01000013">
    <property type="protein sequence ID" value="CEJ61944.1"/>
    <property type="molecule type" value="Genomic_DNA"/>
</dbReference>
<gene>
    <name evidence="1" type="ORF">PMG11_10460</name>
</gene>
<sequence>MHADNDLSRALHIGPYSSPASSVHGRCFNGLFDWFNLHSNHELPSGWWRVLWRCLYLCAYFDFVAAMHNGRRLSYWVKLYSDCDLPHPSRLRRALHRDSDKPAEYFLHFGCIRCVSHRPGLHTNGDMPWTLHH</sequence>
<dbReference type="Proteomes" id="UP000042958">
    <property type="component" value="Unassembled WGS sequence"/>
</dbReference>